<proteinExistence type="inferred from homology"/>
<dbReference type="UniPathway" id="UPA00359">
    <property type="reaction ID" value="UER00480"/>
</dbReference>
<evidence type="ECO:0000256" key="3">
    <source>
        <dbReference type="ARBA" id="ARBA00022519"/>
    </source>
</evidence>
<dbReference type="NCBIfam" id="TIGR01854">
    <property type="entry name" value="lipid_A_lpxH"/>
    <property type="match status" value="1"/>
</dbReference>
<evidence type="ECO:0000259" key="11">
    <source>
        <dbReference type="Pfam" id="PF00149"/>
    </source>
</evidence>
<dbReference type="HAMAP" id="MF_00575">
    <property type="entry name" value="LpxH"/>
    <property type="match status" value="1"/>
</dbReference>
<keyword evidence="2 10" id="KW-0444">Lipid biosynthesis</keyword>
<comment type="function">
    <text evidence="10">Hydrolyzes the pyrophosphate bond of UDP-2,3-diacylglucosamine to yield 2,3-diacylglucosamine 1-phosphate (lipid X) and UMP by catalyzing the attack of water at the alpha-P atom. Involved in the biosynthesis of lipid A, a phosphorylated glycolipid that anchors the lipopolysaccharide to the outer membrane of the cell.</text>
</comment>
<comment type="cofactor">
    <cofactor evidence="10">
        <name>Mn(2+)</name>
        <dbReference type="ChEBI" id="CHEBI:29035"/>
    </cofactor>
    <text evidence="10">Binds 2 Mn(2+) ions per subunit in a binuclear metal center.</text>
</comment>
<feature type="binding site" evidence="10">
    <location>
        <position position="182"/>
    </location>
    <ligand>
        <name>substrate</name>
    </ligand>
</feature>
<protein>
    <recommendedName>
        <fullName evidence="10">UDP-2,3-diacylglucosamine hydrolase</fullName>
        <ecNumber evidence="10">3.6.1.54</ecNumber>
    </recommendedName>
    <alternativeName>
        <fullName evidence="10">UDP-2,3-diacylglucosamine diphosphatase</fullName>
    </alternativeName>
</protein>
<keyword evidence="9 10" id="KW-0464">Manganese</keyword>
<feature type="binding site" evidence="10">
    <location>
        <position position="219"/>
    </location>
    <ligand>
        <name>Mn(2+)</name>
        <dbReference type="ChEBI" id="CHEBI:29035"/>
        <label>1</label>
    </ligand>
</feature>
<feature type="binding site" evidence="10">
    <location>
        <position position="62"/>
    </location>
    <ligand>
        <name>Mn(2+)</name>
        <dbReference type="ChEBI" id="CHEBI:29035"/>
        <label>1</label>
    </ligand>
</feature>
<keyword evidence="7 10" id="KW-0443">Lipid metabolism</keyword>
<dbReference type="InterPro" id="IPR043461">
    <property type="entry name" value="LpxH-like"/>
</dbReference>
<feature type="binding site" evidence="10">
    <location>
        <position position="186"/>
    </location>
    <ligand>
        <name>substrate</name>
    </ligand>
</feature>
<sequence>MLTTPHNQCLPSTNQLAYNSVMHTLFLSDLHLTPERPAVTAAFLHFLEHQAPHADKIYLLGDLFEFWIGDDAASMLGAEPILRAMHEASQRTECFFIAGNRDFLVRDTFSQQSGFTILPDETVIDLYGTATLLLHGDSLCTDDVAHQQFRSAMMTNSHFCDAFLTLSIPERIAKAKEARLQSYEHKSAVSMEIMDVTESAVRQAFDQHSVKQMIHGHTHRQHVHHYQIDGGPATRYVLGDWHSQTSVLTADKDGLTIQNQAIPND</sequence>
<dbReference type="Pfam" id="PF00149">
    <property type="entry name" value="Metallophos"/>
    <property type="match status" value="1"/>
</dbReference>
<dbReference type="InParanoid" id="A0A395JMW9"/>
<comment type="caution">
    <text evidence="12">The sequence shown here is derived from an EMBL/GenBank/DDBJ whole genome shotgun (WGS) entry which is preliminary data.</text>
</comment>
<evidence type="ECO:0000256" key="9">
    <source>
        <dbReference type="ARBA" id="ARBA00023211"/>
    </source>
</evidence>
<evidence type="ECO:0000256" key="6">
    <source>
        <dbReference type="ARBA" id="ARBA00022801"/>
    </source>
</evidence>
<reference evidence="12 13" key="1">
    <citation type="submission" date="2018-06" db="EMBL/GenBank/DDBJ databases">
        <title>Genomic Encyclopedia of Type Strains, Phase IV (KMG-IV): sequencing the most valuable type-strain genomes for metagenomic binning, comparative biology and taxonomic classification.</title>
        <authorList>
            <person name="Goeker M."/>
        </authorList>
    </citation>
    <scope>NUCLEOTIDE SEQUENCE [LARGE SCALE GENOMIC DNA]</scope>
    <source>
        <strain evidence="12 13">DSM 24032</strain>
    </source>
</reference>
<dbReference type="Proteomes" id="UP000253083">
    <property type="component" value="Unassembled WGS sequence"/>
</dbReference>
<comment type="pathway">
    <text evidence="10">Glycolipid biosynthesis; lipid IV(A) biosynthesis; lipid IV(A) from (3R)-3-hydroxytetradecanoyl-[acyl-carrier-protein] and UDP-N-acetyl-alpha-D-glucosamine: step 4/6.</text>
</comment>
<dbReference type="SUPFAM" id="SSF56300">
    <property type="entry name" value="Metallo-dependent phosphatases"/>
    <property type="match status" value="1"/>
</dbReference>
<evidence type="ECO:0000256" key="10">
    <source>
        <dbReference type="HAMAP-Rule" id="MF_00575"/>
    </source>
</evidence>
<comment type="subcellular location">
    <subcellularLocation>
        <location evidence="10">Cell inner membrane</location>
        <topology evidence="10">Peripheral membrane protein</topology>
        <orientation evidence="10">Cytoplasmic side</orientation>
    </subcellularLocation>
</comment>
<feature type="binding site" evidence="10">
    <location>
        <position position="62"/>
    </location>
    <ligand>
        <name>Mn(2+)</name>
        <dbReference type="ChEBI" id="CHEBI:29035"/>
        <label>2</label>
    </ligand>
</feature>
<evidence type="ECO:0000256" key="2">
    <source>
        <dbReference type="ARBA" id="ARBA00022516"/>
    </source>
</evidence>
<dbReference type="Gene3D" id="3.60.21.10">
    <property type="match status" value="1"/>
</dbReference>
<keyword evidence="1 10" id="KW-1003">Cell membrane</keyword>
<feature type="binding site" evidence="10">
    <location>
        <position position="29"/>
    </location>
    <ligand>
        <name>Mn(2+)</name>
        <dbReference type="ChEBI" id="CHEBI:29035"/>
        <label>1</label>
    </ligand>
</feature>
<dbReference type="GO" id="GO:0009245">
    <property type="term" value="P:lipid A biosynthetic process"/>
    <property type="evidence" value="ECO:0007669"/>
    <property type="project" value="UniProtKB-UniRule"/>
</dbReference>
<organism evidence="12 13">
    <name type="scientific">Arenicella xantha</name>
    <dbReference type="NCBI Taxonomy" id="644221"/>
    <lineage>
        <taxon>Bacteria</taxon>
        <taxon>Pseudomonadati</taxon>
        <taxon>Pseudomonadota</taxon>
        <taxon>Gammaproteobacteria</taxon>
        <taxon>Arenicellales</taxon>
        <taxon>Arenicellaceae</taxon>
        <taxon>Arenicella</taxon>
    </lineage>
</organism>
<feature type="binding site" evidence="10">
    <location>
        <position position="143"/>
    </location>
    <ligand>
        <name>substrate</name>
    </ligand>
</feature>
<dbReference type="InterPro" id="IPR004843">
    <property type="entry name" value="Calcineurin-like_PHP"/>
</dbReference>
<keyword evidence="13" id="KW-1185">Reference proteome</keyword>
<evidence type="ECO:0000256" key="5">
    <source>
        <dbReference type="ARBA" id="ARBA00022723"/>
    </source>
</evidence>
<keyword evidence="4 10" id="KW-0441">Lipid A biosynthesis</keyword>
<keyword evidence="5 10" id="KW-0479">Metal-binding</keyword>
<dbReference type="AlphaFoldDB" id="A0A395JMW9"/>
<feature type="binding site" evidence="10">
    <location>
        <position position="31"/>
    </location>
    <ligand>
        <name>Mn(2+)</name>
        <dbReference type="ChEBI" id="CHEBI:29035"/>
        <label>1</label>
    </ligand>
</feature>
<keyword evidence="3 10" id="KW-0997">Cell inner membrane</keyword>
<evidence type="ECO:0000313" key="12">
    <source>
        <dbReference type="EMBL" id="RBP50968.1"/>
    </source>
</evidence>
<comment type="catalytic activity">
    <reaction evidence="10">
        <text>UDP-2-N,3-O-bis[(3R)-3-hydroxytetradecanoyl]-alpha-D-glucosamine + H2O = 2-N,3-O-bis[(3R)-3-hydroxytetradecanoyl]-alpha-D-glucosaminyl 1-phosphate + UMP + 2 H(+)</text>
        <dbReference type="Rhea" id="RHEA:25213"/>
        <dbReference type="ChEBI" id="CHEBI:15377"/>
        <dbReference type="ChEBI" id="CHEBI:15378"/>
        <dbReference type="ChEBI" id="CHEBI:57865"/>
        <dbReference type="ChEBI" id="CHEBI:57957"/>
        <dbReference type="ChEBI" id="CHEBI:78847"/>
        <dbReference type="EC" id="3.6.1.54"/>
    </reaction>
</comment>
<dbReference type="GO" id="GO:0008758">
    <property type="term" value="F:UDP-2,3-diacylglucosamine hydrolase activity"/>
    <property type="evidence" value="ECO:0007669"/>
    <property type="project" value="UniProtKB-UniRule"/>
</dbReference>
<comment type="caution">
    <text evidence="10">Lacks conserved residue(s) required for the propagation of feature annotation.</text>
</comment>
<dbReference type="PANTHER" id="PTHR34990:SF1">
    <property type="entry name" value="UDP-2,3-DIACYLGLUCOSAMINE HYDROLASE"/>
    <property type="match status" value="1"/>
</dbReference>
<dbReference type="NCBIfam" id="NF003743">
    <property type="entry name" value="PRK05340.1"/>
    <property type="match status" value="1"/>
</dbReference>
<feature type="binding site" evidence="10">
    <location>
        <position position="135"/>
    </location>
    <ligand>
        <name>Mn(2+)</name>
        <dbReference type="ChEBI" id="CHEBI:29035"/>
        <label>2</label>
    </ligand>
</feature>
<keyword evidence="8 10" id="KW-0472">Membrane</keyword>
<dbReference type="InterPro" id="IPR010138">
    <property type="entry name" value="UDP-diacylglucosamine_Hdrlase"/>
</dbReference>
<dbReference type="GO" id="GO:0005737">
    <property type="term" value="C:cytoplasm"/>
    <property type="evidence" value="ECO:0007669"/>
    <property type="project" value="InterPro"/>
</dbReference>
<feature type="binding site" evidence="10">
    <location>
        <position position="217"/>
    </location>
    <ligand>
        <name>Mn(2+)</name>
        <dbReference type="ChEBI" id="CHEBI:29035"/>
        <label>2</label>
    </ligand>
</feature>
<feature type="domain" description="Calcineurin-like phosphoesterase" evidence="11">
    <location>
        <begin position="22"/>
        <end position="220"/>
    </location>
</feature>
<evidence type="ECO:0000256" key="4">
    <source>
        <dbReference type="ARBA" id="ARBA00022556"/>
    </source>
</evidence>
<dbReference type="PANTHER" id="PTHR34990">
    <property type="entry name" value="UDP-2,3-DIACYLGLUCOSAMINE HYDROLASE-RELATED"/>
    <property type="match status" value="1"/>
</dbReference>
<dbReference type="GO" id="GO:0019897">
    <property type="term" value="C:extrinsic component of plasma membrane"/>
    <property type="evidence" value="ECO:0007669"/>
    <property type="project" value="UniProtKB-UniRule"/>
</dbReference>
<dbReference type="EMBL" id="QNRT01000002">
    <property type="protein sequence ID" value="RBP50968.1"/>
    <property type="molecule type" value="Genomic_DNA"/>
</dbReference>
<dbReference type="EC" id="3.6.1.54" evidence="10"/>
<keyword evidence="6 10" id="KW-0378">Hydrolase</keyword>
<evidence type="ECO:0000256" key="7">
    <source>
        <dbReference type="ARBA" id="ARBA00023098"/>
    </source>
</evidence>
<feature type="binding site" evidence="10">
    <location>
        <begin position="100"/>
        <end position="101"/>
    </location>
    <ligand>
        <name>substrate</name>
    </ligand>
</feature>
<feature type="binding site" evidence="10">
    <location>
        <position position="100"/>
    </location>
    <ligand>
        <name>Mn(2+)</name>
        <dbReference type="ChEBI" id="CHEBI:29035"/>
        <label>2</label>
    </ligand>
</feature>
<name>A0A395JMW9_9GAMM</name>
<evidence type="ECO:0000256" key="1">
    <source>
        <dbReference type="ARBA" id="ARBA00022475"/>
    </source>
</evidence>
<gene>
    <name evidence="10" type="primary">lpxH</name>
    <name evidence="12" type="ORF">DFR28_102385</name>
</gene>
<evidence type="ECO:0000313" key="13">
    <source>
        <dbReference type="Proteomes" id="UP000253083"/>
    </source>
</evidence>
<dbReference type="GO" id="GO:0030145">
    <property type="term" value="F:manganese ion binding"/>
    <property type="evidence" value="ECO:0007669"/>
    <property type="project" value="UniProtKB-UniRule"/>
</dbReference>
<dbReference type="FunCoup" id="A0A395JMW9">
    <property type="interactions" value="158"/>
</dbReference>
<evidence type="ECO:0000256" key="8">
    <source>
        <dbReference type="ARBA" id="ARBA00023136"/>
    </source>
</evidence>
<comment type="similarity">
    <text evidence="10">Belongs to the LpxH family.</text>
</comment>
<accession>A0A395JMW9</accession>
<dbReference type="InterPro" id="IPR029052">
    <property type="entry name" value="Metallo-depent_PP-like"/>
</dbReference>
<feature type="binding site" evidence="10">
    <location>
        <position position="217"/>
    </location>
    <ligand>
        <name>substrate</name>
    </ligand>
</feature>
<dbReference type="CDD" id="cd07398">
    <property type="entry name" value="MPP_YbbF-LpxH"/>
    <property type="match status" value="1"/>
</dbReference>